<evidence type="ECO:0000313" key="3">
    <source>
        <dbReference type="Proteomes" id="UP000838412"/>
    </source>
</evidence>
<reference evidence="2" key="1">
    <citation type="submission" date="2022-01" db="EMBL/GenBank/DDBJ databases">
        <authorList>
            <person name="Braso-Vives M."/>
        </authorList>
    </citation>
    <scope>NUCLEOTIDE SEQUENCE</scope>
</reference>
<organism evidence="2 3">
    <name type="scientific">Branchiostoma lanceolatum</name>
    <name type="common">Common lancelet</name>
    <name type="synonym">Amphioxus lanceolatum</name>
    <dbReference type="NCBI Taxonomy" id="7740"/>
    <lineage>
        <taxon>Eukaryota</taxon>
        <taxon>Metazoa</taxon>
        <taxon>Chordata</taxon>
        <taxon>Cephalochordata</taxon>
        <taxon>Leptocardii</taxon>
        <taxon>Amphioxiformes</taxon>
        <taxon>Branchiostomatidae</taxon>
        <taxon>Branchiostoma</taxon>
    </lineage>
</organism>
<proteinExistence type="predicted"/>
<keyword evidence="3" id="KW-1185">Reference proteome</keyword>
<gene>
    <name evidence="2" type="primary">Hypp7047</name>
    <name evidence="2" type="ORF">BLAG_LOCUS6209</name>
</gene>
<dbReference type="AlphaFoldDB" id="A0A8J9YWS7"/>
<accession>A0A8J9YWS7</accession>
<name>A0A8J9YWS7_BRALA</name>
<protein>
    <submittedName>
        <fullName evidence="2">Hypp7047 protein</fullName>
    </submittedName>
</protein>
<dbReference type="EMBL" id="OV696698">
    <property type="protein sequence ID" value="CAH1243101.1"/>
    <property type="molecule type" value="Genomic_DNA"/>
</dbReference>
<feature type="region of interest" description="Disordered" evidence="1">
    <location>
        <begin position="116"/>
        <end position="204"/>
    </location>
</feature>
<feature type="compositionally biased region" description="Basic and acidic residues" evidence="1">
    <location>
        <begin position="146"/>
        <end position="157"/>
    </location>
</feature>
<dbReference type="Proteomes" id="UP000838412">
    <property type="component" value="Chromosome 13"/>
</dbReference>
<evidence type="ECO:0000256" key="1">
    <source>
        <dbReference type="SAM" id="MobiDB-lite"/>
    </source>
</evidence>
<feature type="compositionally biased region" description="Basic and acidic residues" evidence="1">
    <location>
        <begin position="186"/>
        <end position="204"/>
    </location>
</feature>
<evidence type="ECO:0000313" key="2">
    <source>
        <dbReference type="EMBL" id="CAH1243101.1"/>
    </source>
</evidence>
<sequence length="204" mass="23150">MATEASTEASTETSTTLPERTVFTENNCRPIYSSDNNFGHDKAAKFSDGHGSNDGDVYRDINHIARNYSIDGCRGYHCTQIYSTHHNLAHNTQNNNWLYHVTQQYVFGSNNITNHRPIKGNDSSRIYSGDHNFGHNKPTNYSDGQRSNDGEVYRDADYIPGSLDNPTKFSDDHRSNDGDVYGNTDHISRKYHIDHSNNKNEHYG</sequence>